<dbReference type="EMBL" id="HBIK01022099">
    <property type="protein sequence ID" value="CAE0385336.1"/>
    <property type="molecule type" value="Transcribed_RNA"/>
</dbReference>
<sequence>MKPKSKRIPLQQREAIMSISSHKLNKQRSPEGRIDKISMLLDDTARKAKRQSGRFPRQKTMGVKKYMTKHSTKAVVKGAKEKPTNFVPKITNIDMAAYQPK</sequence>
<evidence type="ECO:0000313" key="1">
    <source>
        <dbReference type="EMBL" id="CAE0385336.1"/>
    </source>
</evidence>
<protein>
    <submittedName>
        <fullName evidence="1">Uncharacterized protein</fullName>
    </submittedName>
</protein>
<reference evidence="1" key="1">
    <citation type="submission" date="2021-01" db="EMBL/GenBank/DDBJ databases">
        <authorList>
            <person name="Corre E."/>
            <person name="Pelletier E."/>
            <person name="Niang G."/>
            <person name="Scheremetjew M."/>
            <person name="Finn R."/>
            <person name="Kale V."/>
            <person name="Holt S."/>
            <person name="Cochrane G."/>
            <person name="Meng A."/>
            <person name="Brown T."/>
            <person name="Cohen L."/>
        </authorList>
    </citation>
    <scope>NUCLEOTIDE SEQUENCE</scope>
    <source>
        <strain evidence="1">CT5</strain>
    </source>
</reference>
<dbReference type="AlphaFoldDB" id="A0A7S3KIS6"/>
<accession>A0A7S3KIS6</accession>
<name>A0A7S3KIS6_EUPCR</name>
<gene>
    <name evidence="1" type="ORF">ECRA1380_LOCUS10300</name>
</gene>
<organism evidence="1">
    <name type="scientific">Euplotes crassus</name>
    <dbReference type="NCBI Taxonomy" id="5936"/>
    <lineage>
        <taxon>Eukaryota</taxon>
        <taxon>Sar</taxon>
        <taxon>Alveolata</taxon>
        <taxon>Ciliophora</taxon>
        <taxon>Intramacronucleata</taxon>
        <taxon>Spirotrichea</taxon>
        <taxon>Hypotrichia</taxon>
        <taxon>Euplotida</taxon>
        <taxon>Euplotidae</taxon>
        <taxon>Moneuplotes</taxon>
    </lineage>
</organism>
<proteinExistence type="predicted"/>